<keyword evidence="3" id="KW-1185">Reference proteome</keyword>
<dbReference type="AlphaFoldDB" id="A0A6G1JTZ7"/>
<evidence type="ECO:0000313" key="2">
    <source>
        <dbReference type="EMBL" id="KAF2704086.1"/>
    </source>
</evidence>
<sequence>MSPFAETSHPDMATDIKDVDSWLLENWIFPDQKSKICFVEAGLSRSLAKPLPAKASRSLGLAAKIVPAGTFPNVSKGESPAVPSRTHQRAAELARLVYATPYPTSGAGDADLDCDIDRVGLSDMVAARASGEEDEDEDKDEDKDETDESVQKIKMLRIAMNIGS</sequence>
<proteinExistence type="predicted"/>
<feature type="region of interest" description="Disordered" evidence="1">
    <location>
        <begin position="125"/>
        <end position="152"/>
    </location>
</feature>
<protein>
    <submittedName>
        <fullName evidence="2">Uncharacterized protein</fullName>
    </submittedName>
</protein>
<name>A0A6G1JTZ7_9PLEO</name>
<gene>
    <name evidence="2" type="ORF">K504DRAFT_538539</name>
</gene>
<evidence type="ECO:0000256" key="1">
    <source>
        <dbReference type="SAM" id="MobiDB-lite"/>
    </source>
</evidence>
<dbReference type="EMBL" id="MU005784">
    <property type="protein sequence ID" value="KAF2704086.1"/>
    <property type="molecule type" value="Genomic_DNA"/>
</dbReference>
<organism evidence="2 3">
    <name type="scientific">Pleomassaria siparia CBS 279.74</name>
    <dbReference type="NCBI Taxonomy" id="1314801"/>
    <lineage>
        <taxon>Eukaryota</taxon>
        <taxon>Fungi</taxon>
        <taxon>Dikarya</taxon>
        <taxon>Ascomycota</taxon>
        <taxon>Pezizomycotina</taxon>
        <taxon>Dothideomycetes</taxon>
        <taxon>Pleosporomycetidae</taxon>
        <taxon>Pleosporales</taxon>
        <taxon>Pleomassariaceae</taxon>
        <taxon>Pleomassaria</taxon>
    </lineage>
</organism>
<feature type="compositionally biased region" description="Acidic residues" evidence="1">
    <location>
        <begin position="132"/>
        <end position="148"/>
    </location>
</feature>
<reference evidence="2" key="1">
    <citation type="journal article" date="2020" name="Stud. Mycol.">
        <title>101 Dothideomycetes genomes: a test case for predicting lifestyles and emergence of pathogens.</title>
        <authorList>
            <person name="Haridas S."/>
            <person name="Albert R."/>
            <person name="Binder M."/>
            <person name="Bloem J."/>
            <person name="Labutti K."/>
            <person name="Salamov A."/>
            <person name="Andreopoulos B."/>
            <person name="Baker S."/>
            <person name="Barry K."/>
            <person name="Bills G."/>
            <person name="Bluhm B."/>
            <person name="Cannon C."/>
            <person name="Castanera R."/>
            <person name="Culley D."/>
            <person name="Daum C."/>
            <person name="Ezra D."/>
            <person name="Gonzalez J."/>
            <person name="Henrissat B."/>
            <person name="Kuo A."/>
            <person name="Liang C."/>
            <person name="Lipzen A."/>
            <person name="Lutzoni F."/>
            <person name="Magnuson J."/>
            <person name="Mondo S."/>
            <person name="Nolan M."/>
            <person name="Ohm R."/>
            <person name="Pangilinan J."/>
            <person name="Park H.-J."/>
            <person name="Ramirez L."/>
            <person name="Alfaro M."/>
            <person name="Sun H."/>
            <person name="Tritt A."/>
            <person name="Yoshinaga Y."/>
            <person name="Zwiers L.-H."/>
            <person name="Turgeon B."/>
            <person name="Goodwin S."/>
            <person name="Spatafora J."/>
            <person name="Crous P."/>
            <person name="Grigoriev I."/>
        </authorList>
    </citation>
    <scope>NUCLEOTIDE SEQUENCE</scope>
    <source>
        <strain evidence="2">CBS 279.74</strain>
    </source>
</reference>
<accession>A0A6G1JTZ7</accession>
<dbReference type="Proteomes" id="UP000799428">
    <property type="component" value="Unassembled WGS sequence"/>
</dbReference>
<evidence type="ECO:0000313" key="3">
    <source>
        <dbReference type="Proteomes" id="UP000799428"/>
    </source>
</evidence>
<dbReference type="OrthoDB" id="3004402at2759"/>